<dbReference type="RefSeq" id="WP_253359875.1">
    <property type="nucleotide sequence ID" value="NZ_JAIULA010000006.1"/>
</dbReference>
<proteinExistence type="predicted"/>
<evidence type="ECO:0000313" key="3">
    <source>
        <dbReference type="EMBL" id="MCP0886619.1"/>
    </source>
</evidence>
<dbReference type="Proteomes" id="UP001139006">
    <property type="component" value="Unassembled WGS sequence"/>
</dbReference>
<dbReference type="AlphaFoldDB" id="A0A9X2JL78"/>
<dbReference type="Gene3D" id="3.30.420.10">
    <property type="entry name" value="Ribonuclease H-like superfamily/Ribonuclease H"/>
    <property type="match status" value="1"/>
</dbReference>
<sequence>MAAIEVNEPKHTIQESCTILSFPRSTYYATKNHKTSKQKLYHEYLKEQITKIYHESHDIYGAPKIHYILNRQGDHASLKLVQKIMRELGLWSKTVRKWRPGPTTMQKLDQFLNLIKQDFSITSLNQKWVTDITYIYTVLDGWCYLSSIQDLHSKKIIAHCFSKNMTVDLCLQTLKAAFGTQKTSKEKLILHSDMGSQYTSNMFNEALKQLEIKHSYSRKGCPYDNTTIESFHASLKKEEVYLHTYKNFESEKITLFQYIEGFYNNHRIHSSLNYLTPNMFEQRQFTA</sequence>
<dbReference type="InterPro" id="IPR036397">
    <property type="entry name" value="RNaseH_sf"/>
</dbReference>
<dbReference type="EMBL" id="JAIULA010000006">
    <property type="protein sequence ID" value="MCP0886619.1"/>
    <property type="molecule type" value="Genomic_DNA"/>
</dbReference>
<dbReference type="InterPro" id="IPR048020">
    <property type="entry name" value="Transpos_IS3"/>
</dbReference>
<dbReference type="PANTHER" id="PTHR46889">
    <property type="entry name" value="TRANSPOSASE INSF FOR INSERTION SEQUENCE IS3B-RELATED"/>
    <property type="match status" value="1"/>
</dbReference>
<dbReference type="PANTHER" id="PTHR46889:SF7">
    <property type="entry name" value="TRANSPOSASE FOR INSERTION SEQUENCE ELEMENT IS904"/>
    <property type="match status" value="1"/>
</dbReference>
<dbReference type="InterPro" id="IPR050900">
    <property type="entry name" value="Transposase_IS3/IS150/IS904"/>
</dbReference>
<name>A0A9X2JL78_9LACO</name>
<dbReference type="NCBIfam" id="NF033516">
    <property type="entry name" value="transpos_IS3"/>
    <property type="match status" value="1"/>
</dbReference>
<feature type="domain" description="Integrase catalytic" evidence="2">
    <location>
        <begin position="119"/>
        <end position="285"/>
    </location>
</feature>
<dbReference type="SUPFAM" id="SSF53098">
    <property type="entry name" value="Ribonuclease H-like"/>
    <property type="match status" value="1"/>
</dbReference>
<reference evidence="3 4" key="1">
    <citation type="journal article" date="2023" name="Int. J. Syst. Evol. Microbiol.">
        <title>Ligilactobacillus ubinensis sp. nov., a novel species isolated from the wild ferment of a durian fruit (Durio zibethinus).</title>
        <authorList>
            <person name="Heng Y.C."/>
            <person name="Menon N."/>
            <person name="Chen B."/>
            <person name="Loo B.Z.L."/>
            <person name="Wong G.W.J."/>
            <person name="Lim A.C.H."/>
            <person name="Silvaraju S."/>
            <person name="Kittelmann S."/>
        </authorList>
    </citation>
    <scope>NUCLEOTIDE SEQUENCE [LARGE SCALE GENOMIC DNA]</scope>
    <source>
        <strain evidence="3 4">WILCCON 0076</strain>
    </source>
</reference>
<evidence type="ECO:0000313" key="4">
    <source>
        <dbReference type="Proteomes" id="UP001139006"/>
    </source>
</evidence>
<comment type="caution">
    <text evidence="3">The sequence shown here is derived from an EMBL/GenBank/DDBJ whole genome shotgun (WGS) entry which is preliminary data.</text>
</comment>
<evidence type="ECO:0000259" key="2">
    <source>
        <dbReference type="PROSITE" id="PS50994"/>
    </source>
</evidence>
<dbReference type="InterPro" id="IPR001584">
    <property type="entry name" value="Integrase_cat-core"/>
</dbReference>
<gene>
    <name evidence="3" type="ORF">LB941_04620</name>
</gene>
<dbReference type="InterPro" id="IPR012337">
    <property type="entry name" value="RNaseH-like_sf"/>
</dbReference>
<comment type="function">
    <text evidence="1">Involved in the transposition of the insertion sequence.</text>
</comment>
<dbReference type="Pfam" id="PF00665">
    <property type="entry name" value="rve"/>
    <property type="match status" value="1"/>
</dbReference>
<dbReference type="GO" id="GO:0003676">
    <property type="term" value="F:nucleic acid binding"/>
    <property type="evidence" value="ECO:0007669"/>
    <property type="project" value="InterPro"/>
</dbReference>
<dbReference type="PROSITE" id="PS50994">
    <property type="entry name" value="INTEGRASE"/>
    <property type="match status" value="1"/>
</dbReference>
<dbReference type="InterPro" id="IPR025948">
    <property type="entry name" value="HTH-like_dom"/>
</dbReference>
<accession>A0A9X2JL78</accession>
<protein>
    <submittedName>
        <fullName evidence="3">IS3 family transposase</fullName>
    </submittedName>
</protein>
<keyword evidence="4" id="KW-1185">Reference proteome</keyword>
<organism evidence="3 4">
    <name type="scientific">Ligilactobacillus ubinensis</name>
    <dbReference type="NCBI Taxonomy" id="2876789"/>
    <lineage>
        <taxon>Bacteria</taxon>
        <taxon>Bacillati</taxon>
        <taxon>Bacillota</taxon>
        <taxon>Bacilli</taxon>
        <taxon>Lactobacillales</taxon>
        <taxon>Lactobacillaceae</taxon>
        <taxon>Ligilactobacillus</taxon>
    </lineage>
</organism>
<dbReference type="GO" id="GO:0015074">
    <property type="term" value="P:DNA integration"/>
    <property type="evidence" value="ECO:0007669"/>
    <property type="project" value="InterPro"/>
</dbReference>
<evidence type="ECO:0000256" key="1">
    <source>
        <dbReference type="ARBA" id="ARBA00002286"/>
    </source>
</evidence>
<dbReference type="Pfam" id="PF13333">
    <property type="entry name" value="rve_2"/>
    <property type="match status" value="1"/>
</dbReference>
<dbReference type="Pfam" id="PF13276">
    <property type="entry name" value="HTH_21"/>
    <property type="match status" value="1"/>
</dbReference>